<dbReference type="InterPro" id="IPR036291">
    <property type="entry name" value="NAD(P)-bd_dom_sf"/>
</dbReference>
<dbReference type="AlphaFoldDB" id="A0A6J6SZT2"/>
<dbReference type="PRINTS" id="PR00081">
    <property type="entry name" value="GDHRDH"/>
</dbReference>
<keyword evidence="3" id="KW-0444">Lipid biosynthesis</keyword>
<dbReference type="EMBL" id="CAEZXX010000023">
    <property type="protein sequence ID" value="CAB4699442.1"/>
    <property type="molecule type" value="Genomic_DNA"/>
</dbReference>
<dbReference type="GO" id="GO:0006633">
    <property type="term" value="P:fatty acid biosynthetic process"/>
    <property type="evidence" value="ECO:0007669"/>
    <property type="project" value="UniProtKB-KW"/>
</dbReference>
<gene>
    <name evidence="8" type="ORF">UFOPK2602_00502</name>
    <name evidence="9" type="ORF">UFOPK2806_00328</name>
    <name evidence="10" type="ORF">UFOPK4306_00239</name>
</gene>
<dbReference type="SUPFAM" id="SSF51735">
    <property type="entry name" value="NAD(P)-binding Rossmann-fold domains"/>
    <property type="match status" value="1"/>
</dbReference>
<dbReference type="PANTHER" id="PTHR43159">
    <property type="entry name" value="ENOYL-[ACYL-CARRIER-PROTEIN] REDUCTASE"/>
    <property type="match status" value="1"/>
</dbReference>
<organism evidence="9">
    <name type="scientific">freshwater metagenome</name>
    <dbReference type="NCBI Taxonomy" id="449393"/>
    <lineage>
        <taxon>unclassified sequences</taxon>
        <taxon>metagenomes</taxon>
        <taxon>ecological metagenomes</taxon>
    </lineage>
</organism>
<dbReference type="EMBL" id="CAEZYY010000002">
    <property type="protein sequence ID" value="CAB4740314.1"/>
    <property type="molecule type" value="Genomic_DNA"/>
</dbReference>
<evidence type="ECO:0000256" key="4">
    <source>
        <dbReference type="ARBA" id="ARBA00022832"/>
    </source>
</evidence>
<dbReference type="GO" id="GO:0004318">
    <property type="term" value="F:enoyl-[acyl-carrier-protein] reductase (NADH) activity"/>
    <property type="evidence" value="ECO:0007669"/>
    <property type="project" value="InterPro"/>
</dbReference>
<name>A0A6J6SZT2_9ZZZZ</name>
<dbReference type="Gene3D" id="3.40.50.720">
    <property type="entry name" value="NAD(P)-binding Rossmann-like Domain"/>
    <property type="match status" value="1"/>
</dbReference>
<evidence type="ECO:0000256" key="3">
    <source>
        <dbReference type="ARBA" id="ARBA00022516"/>
    </source>
</evidence>
<evidence type="ECO:0000256" key="2">
    <source>
        <dbReference type="ARBA" id="ARBA00009233"/>
    </source>
</evidence>
<evidence type="ECO:0000256" key="1">
    <source>
        <dbReference type="ARBA" id="ARBA00005189"/>
    </source>
</evidence>
<evidence type="ECO:0000256" key="6">
    <source>
        <dbReference type="ARBA" id="ARBA00023098"/>
    </source>
</evidence>
<comment type="pathway">
    <text evidence="1">Lipid metabolism.</text>
</comment>
<dbReference type="InterPro" id="IPR014358">
    <property type="entry name" value="Enoyl-ACP_Rdtase_NADH"/>
</dbReference>
<comment type="similarity">
    <text evidence="2">Belongs to the short-chain dehydrogenases/reductases (SDR) family. FabI subfamily.</text>
</comment>
<dbReference type="PANTHER" id="PTHR43159:SF2">
    <property type="entry name" value="ENOYL-[ACYL-CARRIER-PROTEIN] REDUCTASE [NADH], CHLOROPLASTIC"/>
    <property type="match status" value="1"/>
</dbReference>
<sequence>MGLLDGKNIVITGVLTDASLAFGVARIAQEQGANVVLTGAGRGLSLTERTARKLPQPAPVFELDVTSSEHLARVRNDVAAIWDRVDGVLHSIGFAPEACLGDDFMAAQWDDVAVAIHVSAYSLKALADAFVPLMHGGGSIVGLDFDNSVAWPAYNWMGVAKSALESTSRYLAKELGPRGIRSNLVAAGPVKTMAAKSIPGFRKFEDVWDDRAPLGWDVTDSTAVAKACVALLSDWFPSTTGEIIHVDGGYHAVGA</sequence>
<keyword evidence="7" id="KW-0275">Fatty acid biosynthesis</keyword>
<dbReference type="NCBIfam" id="NF005908">
    <property type="entry name" value="PRK07889.1"/>
    <property type="match status" value="1"/>
</dbReference>
<evidence type="ECO:0000313" key="9">
    <source>
        <dbReference type="EMBL" id="CAB4740314.1"/>
    </source>
</evidence>
<accession>A0A6J6SZT2</accession>
<evidence type="ECO:0000313" key="10">
    <source>
        <dbReference type="EMBL" id="CAB5053553.1"/>
    </source>
</evidence>
<protein>
    <submittedName>
        <fullName evidence="9">Unannotated protein</fullName>
    </submittedName>
</protein>
<proteinExistence type="inferred from homology"/>
<dbReference type="InterPro" id="IPR002347">
    <property type="entry name" value="SDR_fam"/>
</dbReference>
<evidence type="ECO:0000313" key="8">
    <source>
        <dbReference type="EMBL" id="CAB4699442.1"/>
    </source>
</evidence>
<keyword evidence="4" id="KW-0276">Fatty acid metabolism</keyword>
<keyword evidence="5" id="KW-0560">Oxidoreductase</keyword>
<dbReference type="Pfam" id="PF13561">
    <property type="entry name" value="adh_short_C2"/>
    <property type="match status" value="1"/>
</dbReference>
<dbReference type="PIRSF" id="PIRSF000094">
    <property type="entry name" value="Enoyl-ACP_rdct"/>
    <property type="match status" value="1"/>
</dbReference>
<keyword evidence="6" id="KW-0443">Lipid metabolism</keyword>
<dbReference type="EMBL" id="CAFBQP010000006">
    <property type="protein sequence ID" value="CAB5053553.1"/>
    <property type="molecule type" value="Genomic_DNA"/>
</dbReference>
<reference evidence="9" key="1">
    <citation type="submission" date="2020-05" db="EMBL/GenBank/DDBJ databases">
        <authorList>
            <person name="Chiriac C."/>
            <person name="Salcher M."/>
            <person name="Ghai R."/>
            <person name="Kavagutti S V."/>
        </authorList>
    </citation>
    <scope>NUCLEOTIDE SEQUENCE</scope>
</reference>
<evidence type="ECO:0000256" key="7">
    <source>
        <dbReference type="ARBA" id="ARBA00023160"/>
    </source>
</evidence>
<evidence type="ECO:0000256" key="5">
    <source>
        <dbReference type="ARBA" id="ARBA00023002"/>
    </source>
</evidence>